<name>A0A6C0ATT2_9ZZZZ</name>
<accession>A0A6C0ATT2</accession>
<organism evidence="1">
    <name type="scientific">viral metagenome</name>
    <dbReference type="NCBI Taxonomy" id="1070528"/>
    <lineage>
        <taxon>unclassified sequences</taxon>
        <taxon>metagenomes</taxon>
        <taxon>organismal metagenomes</taxon>
    </lineage>
</organism>
<sequence>MRCVMCSAWCAPCIRPAHAVPIAACVQGAHNTLHPSPRTACCAVETAKGVFTVAVALHFVLSAVAVATLWQTAPGMTLATASLAATGVRCVLTVVLTGCCSQSTRVTLHYARAEVFVACVLAAVVYDATRHDTPLAWMWPACMVVTAGVQHAAASTMDKQLAAAAPQSGQSVENPVYVV</sequence>
<dbReference type="EMBL" id="MN740864">
    <property type="protein sequence ID" value="QHS82966.1"/>
    <property type="molecule type" value="Genomic_DNA"/>
</dbReference>
<protein>
    <submittedName>
        <fullName evidence="1">Uncharacterized protein</fullName>
    </submittedName>
</protein>
<dbReference type="AlphaFoldDB" id="A0A6C0ATT2"/>
<reference evidence="1" key="1">
    <citation type="journal article" date="2020" name="Nature">
        <title>Giant virus diversity and host interactions through global metagenomics.</title>
        <authorList>
            <person name="Schulz F."/>
            <person name="Roux S."/>
            <person name="Paez-Espino D."/>
            <person name="Jungbluth S."/>
            <person name="Walsh D.A."/>
            <person name="Denef V.J."/>
            <person name="McMahon K.D."/>
            <person name="Konstantinidis K.T."/>
            <person name="Eloe-Fadrosh E.A."/>
            <person name="Kyrpides N.C."/>
            <person name="Woyke T."/>
        </authorList>
    </citation>
    <scope>NUCLEOTIDE SEQUENCE</scope>
    <source>
        <strain evidence="1">GVMAG-S-1103017-74</strain>
    </source>
</reference>
<evidence type="ECO:0000313" key="1">
    <source>
        <dbReference type="EMBL" id="QHS82966.1"/>
    </source>
</evidence>
<proteinExistence type="predicted"/>